<keyword evidence="6" id="KW-0597">Phosphoprotein</keyword>
<dbReference type="PROSITE" id="PS50110">
    <property type="entry name" value="RESPONSE_REGULATORY"/>
    <property type="match status" value="1"/>
</dbReference>
<dbReference type="InterPro" id="IPR027417">
    <property type="entry name" value="P-loop_NTPase"/>
</dbReference>
<evidence type="ECO:0000313" key="12">
    <source>
        <dbReference type="Proteomes" id="UP000319829"/>
    </source>
</evidence>
<keyword evidence="5" id="KW-0804">Transcription</keyword>
<evidence type="ECO:0000256" key="1">
    <source>
        <dbReference type="ARBA" id="ARBA00022741"/>
    </source>
</evidence>
<evidence type="ECO:0000256" key="5">
    <source>
        <dbReference type="ARBA" id="ARBA00023163"/>
    </source>
</evidence>
<feature type="domain" description="Sigma-54 factor interaction" evidence="7">
    <location>
        <begin position="153"/>
        <end position="383"/>
    </location>
</feature>
<dbReference type="CDD" id="cd00009">
    <property type="entry name" value="AAA"/>
    <property type="match status" value="1"/>
</dbReference>
<dbReference type="Pfam" id="PF00158">
    <property type="entry name" value="Sigma54_activat"/>
    <property type="match status" value="1"/>
</dbReference>
<keyword evidence="3" id="KW-0805">Transcription regulation</keyword>
<dbReference type="EMBL" id="VBOX01000020">
    <property type="protein sequence ID" value="TMQ65456.1"/>
    <property type="molecule type" value="Genomic_DNA"/>
</dbReference>
<dbReference type="InterPro" id="IPR001789">
    <property type="entry name" value="Sig_transdc_resp-reg_receiver"/>
</dbReference>
<protein>
    <submittedName>
        <fullName evidence="9">Sigma-54-dependent Fis family transcriptional regulator</fullName>
    </submittedName>
</protein>
<dbReference type="InterPro" id="IPR025662">
    <property type="entry name" value="Sigma_54_int_dom_ATP-bd_1"/>
</dbReference>
<name>A0A538SRJ4_UNCEI</name>
<dbReference type="SUPFAM" id="SSF52172">
    <property type="entry name" value="CheY-like"/>
    <property type="match status" value="1"/>
</dbReference>
<dbReference type="PROSITE" id="PS00675">
    <property type="entry name" value="SIGMA54_INTERACT_1"/>
    <property type="match status" value="1"/>
</dbReference>
<keyword evidence="1" id="KW-0547">Nucleotide-binding</keyword>
<dbReference type="EMBL" id="VBOU01000078">
    <property type="protein sequence ID" value="TMQ54012.1"/>
    <property type="molecule type" value="Genomic_DNA"/>
</dbReference>
<feature type="domain" description="Response regulatory" evidence="8">
    <location>
        <begin position="14"/>
        <end position="128"/>
    </location>
</feature>
<evidence type="ECO:0000313" key="11">
    <source>
        <dbReference type="Proteomes" id="UP000317366"/>
    </source>
</evidence>
<gene>
    <name evidence="9" type="ORF">E6K74_07770</name>
    <name evidence="10" type="ORF">E6K77_02805</name>
</gene>
<dbReference type="Pfam" id="PF25601">
    <property type="entry name" value="AAA_lid_14"/>
    <property type="match status" value="1"/>
</dbReference>
<dbReference type="SMART" id="SM00382">
    <property type="entry name" value="AAA"/>
    <property type="match status" value="1"/>
</dbReference>
<evidence type="ECO:0000256" key="4">
    <source>
        <dbReference type="ARBA" id="ARBA00023125"/>
    </source>
</evidence>
<dbReference type="InterPro" id="IPR025943">
    <property type="entry name" value="Sigma_54_int_dom_ATP-bd_2"/>
</dbReference>
<dbReference type="PANTHER" id="PTHR32071">
    <property type="entry name" value="TRANSCRIPTIONAL REGULATORY PROTEIN"/>
    <property type="match status" value="1"/>
</dbReference>
<dbReference type="SMART" id="SM00448">
    <property type="entry name" value="REC"/>
    <property type="match status" value="1"/>
</dbReference>
<evidence type="ECO:0000256" key="3">
    <source>
        <dbReference type="ARBA" id="ARBA00023015"/>
    </source>
</evidence>
<reference evidence="11 12" key="1">
    <citation type="journal article" date="2019" name="Nat. Microbiol.">
        <title>Mediterranean grassland soil C-N compound turnover is dependent on rainfall and depth, and is mediated by genomically divergent microorganisms.</title>
        <authorList>
            <person name="Diamond S."/>
            <person name="Andeer P.F."/>
            <person name="Li Z."/>
            <person name="Crits-Christoph A."/>
            <person name="Burstein D."/>
            <person name="Anantharaman K."/>
            <person name="Lane K.R."/>
            <person name="Thomas B.C."/>
            <person name="Pan C."/>
            <person name="Northen T.R."/>
            <person name="Banfield J.F."/>
        </authorList>
    </citation>
    <scope>NUCLEOTIDE SEQUENCE [LARGE SCALE GENOMIC DNA]</scope>
    <source>
        <strain evidence="9">WS_4</strain>
        <strain evidence="10">WS_7</strain>
    </source>
</reference>
<keyword evidence="4" id="KW-0238">DNA-binding</keyword>
<organism evidence="9 12">
    <name type="scientific">Eiseniibacteriota bacterium</name>
    <dbReference type="NCBI Taxonomy" id="2212470"/>
    <lineage>
        <taxon>Bacteria</taxon>
        <taxon>Candidatus Eiseniibacteriota</taxon>
    </lineage>
</organism>
<dbReference type="InterPro" id="IPR002078">
    <property type="entry name" value="Sigma_54_int"/>
</dbReference>
<dbReference type="GO" id="GO:0043565">
    <property type="term" value="F:sequence-specific DNA binding"/>
    <property type="evidence" value="ECO:0007669"/>
    <property type="project" value="InterPro"/>
</dbReference>
<dbReference type="SUPFAM" id="SSF52540">
    <property type="entry name" value="P-loop containing nucleoside triphosphate hydrolases"/>
    <property type="match status" value="1"/>
</dbReference>
<dbReference type="InterPro" id="IPR058031">
    <property type="entry name" value="AAA_lid_NorR"/>
</dbReference>
<dbReference type="Pfam" id="PF02954">
    <property type="entry name" value="HTH_8"/>
    <property type="match status" value="1"/>
</dbReference>
<dbReference type="Gene3D" id="1.10.8.60">
    <property type="match status" value="1"/>
</dbReference>
<evidence type="ECO:0000256" key="2">
    <source>
        <dbReference type="ARBA" id="ARBA00022840"/>
    </source>
</evidence>
<dbReference type="AlphaFoldDB" id="A0A538SRJ4"/>
<evidence type="ECO:0000256" key="6">
    <source>
        <dbReference type="PROSITE-ProRule" id="PRU00169"/>
    </source>
</evidence>
<sequence>METGAVTLAKQTFGILVVDDERTLRYALREGLSEEGYRVETAGEIAEALALLDREEFHLTLLDQKLPDGSGLDLLKQLKSRYPAMQVVIMTAFGKFESAVEATKAGCFDYIGKPFELDHMKLVIKNALSQVRLSEEVTRLRHAERRRAGSTLIVGGSSKLAKIFETIRKVATTGSSTVLLQGETGVGKELLAREIHDLGPTHDGPFVEVNCSAFPENLLESELFGYEKGAFTDAKRTKKGLMELANGGTLFLDEIGEMSLGLQSKLLRALEMKRFRRVMGVSDIVIETRVLAATNRDLKSLVVQEKFREDLFFRLDVIRIVVPPLRERPEDIPPLLDHFIGHWNRELGRSVKGPTDRALELLLAYRWPGNVRELRNVIERAILLESDEWILPEHLPVEIVGATGGSAAVLETRLKGEGGVTTLAQAERIAIEMALGQAGGNKTKAAEWLGISRQTLRTKLKEYRIEPVAGHGG</sequence>
<evidence type="ECO:0000259" key="7">
    <source>
        <dbReference type="PROSITE" id="PS50045"/>
    </source>
</evidence>
<dbReference type="FunFam" id="3.40.50.300:FF:000006">
    <property type="entry name" value="DNA-binding transcriptional regulator NtrC"/>
    <property type="match status" value="1"/>
</dbReference>
<evidence type="ECO:0000313" key="9">
    <source>
        <dbReference type="EMBL" id="TMQ54012.1"/>
    </source>
</evidence>
<dbReference type="Gene3D" id="3.40.50.2300">
    <property type="match status" value="1"/>
</dbReference>
<dbReference type="Pfam" id="PF00072">
    <property type="entry name" value="Response_reg"/>
    <property type="match status" value="1"/>
</dbReference>
<dbReference type="PROSITE" id="PS00676">
    <property type="entry name" value="SIGMA54_INTERACT_2"/>
    <property type="match status" value="1"/>
</dbReference>
<dbReference type="GO" id="GO:0000160">
    <property type="term" value="P:phosphorelay signal transduction system"/>
    <property type="evidence" value="ECO:0007669"/>
    <property type="project" value="InterPro"/>
</dbReference>
<evidence type="ECO:0000259" key="8">
    <source>
        <dbReference type="PROSITE" id="PS50110"/>
    </source>
</evidence>
<dbReference type="GO" id="GO:0006355">
    <property type="term" value="P:regulation of DNA-templated transcription"/>
    <property type="evidence" value="ECO:0007669"/>
    <property type="project" value="InterPro"/>
</dbReference>
<dbReference type="PRINTS" id="PR01590">
    <property type="entry name" value="HTHFIS"/>
</dbReference>
<dbReference type="Gene3D" id="1.10.10.60">
    <property type="entry name" value="Homeodomain-like"/>
    <property type="match status" value="1"/>
</dbReference>
<dbReference type="InterPro" id="IPR025944">
    <property type="entry name" value="Sigma_54_int_dom_CS"/>
</dbReference>
<dbReference type="PROSITE" id="PS00688">
    <property type="entry name" value="SIGMA54_INTERACT_3"/>
    <property type="match status" value="1"/>
</dbReference>
<dbReference type="Proteomes" id="UP000317366">
    <property type="component" value="Unassembled WGS sequence"/>
</dbReference>
<proteinExistence type="predicted"/>
<dbReference type="GO" id="GO:0005524">
    <property type="term" value="F:ATP binding"/>
    <property type="evidence" value="ECO:0007669"/>
    <property type="project" value="UniProtKB-KW"/>
</dbReference>
<evidence type="ECO:0000313" key="10">
    <source>
        <dbReference type="EMBL" id="TMQ65456.1"/>
    </source>
</evidence>
<dbReference type="InterPro" id="IPR003593">
    <property type="entry name" value="AAA+_ATPase"/>
</dbReference>
<keyword evidence="2" id="KW-0067">ATP-binding</keyword>
<accession>A0A538SRJ4</accession>
<dbReference type="Proteomes" id="UP000319829">
    <property type="component" value="Unassembled WGS sequence"/>
</dbReference>
<feature type="modified residue" description="4-aspartylphosphate" evidence="6">
    <location>
        <position position="63"/>
    </location>
</feature>
<dbReference type="InterPro" id="IPR002197">
    <property type="entry name" value="HTH_Fis"/>
</dbReference>
<dbReference type="SUPFAM" id="SSF46689">
    <property type="entry name" value="Homeodomain-like"/>
    <property type="match status" value="1"/>
</dbReference>
<comment type="caution">
    <text evidence="9">The sequence shown here is derived from an EMBL/GenBank/DDBJ whole genome shotgun (WGS) entry which is preliminary data.</text>
</comment>
<dbReference type="InterPro" id="IPR011006">
    <property type="entry name" value="CheY-like_superfamily"/>
</dbReference>
<dbReference type="InterPro" id="IPR009057">
    <property type="entry name" value="Homeodomain-like_sf"/>
</dbReference>
<dbReference type="Gene3D" id="3.40.50.300">
    <property type="entry name" value="P-loop containing nucleotide triphosphate hydrolases"/>
    <property type="match status" value="1"/>
</dbReference>
<dbReference type="PROSITE" id="PS50045">
    <property type="entry name" value="SIGMA54_INTERACT_4"/>
    <property type="match status" value="1"/>
</dbReference>